<reference evidence="5 6" key="2">
    <citation type="submission" date="2020-05" db="EMBL/GenBank/DDBJ databases">
        <title>Draft genome sequence of Desulfovibrio sp. strainFSS-1.</title>
        <authorList>
            <person name="Shimoshige H."/>
            <person name="Kobayashi H."/>
            <person name="Maekawa T."/>
        </authorList>
    </citation>
    <scope>NUCLEOTIDE SEQUENCE [LARGE SCALE GENOMIC DNA]</scope>
    <source>
        <strain evidence="5 6">SIID29052-01</strain>
    </source>
</reference>
<accession>A0A6V8LWE4</accession>
<comment type="similarity">
    <text evidence="2">Belongs to the bacterial solute-binding protein 1 family.</text>
</comment>
<evidence type="ECO:0000256" key="3">
    <source>
        <dbReference type="SAM" id="MobiDB-lite"/>
    </source>
</evidence>
<dbReference type="InterPro" id="IPR006059">
    <property type="entry name" value="SBP"/>
</dbReference>
<organism evidence="5 6">
    <name type="scientific">Fundidesulfovibrio magnetotacticus</name>
    <dbReference type="NCBI Taxonomy" id="2730080"/>
    <lineage>
        <taxon>Bacteria</taxon>
        <taxon>Pseudomonadati</taxon>
        <taxon>Thermodesulfobacteriota</taxon>
        <taxon>Desulfovibrionia</taxon>
        <taxon>Desulfovibrionales</taxon>
        <taxon>Desulfovibrionaceae</taxon>
        <taxon>Fundidesulfovibrio</taxon>
    </lineage>
</organism>
<dbReference type="Pfam" id="PF01547">
    <property type="entry name" value="SBP_bac_1"/>
    <property type="match status" value="1"/>
</dbReference>
<feature type="signal peptide" evidence="4">
    <location>
        <begin position="1"/>
        <end position="25"/>
    </location>
</feature>
<dbReference type="Gene3D" id="3.40.190.10">
    <property type="entry name" value="Periplasmic binding protein-like II"/>
    <property type="match status" value="2"/>
</dbReference>
<feature type="region of interest" description="Disordered" evidence="3">
    <location>
        <begin position="363"/>
        <end position="385"/>
    </location>
</feature>
<dbReference type="PANTHER" id="PTHR43649:SF12">
    <property type="entry name" value="DIACETYLCHITOBIOSE BINDING PROTEIN DASA"/>
    <property type="match status" value="1"/>
</dbReference>
<protein>
    <submittedName>
        <fullName evidence="5">Erythritol/L-threitol-binding protein</fullName>
    </submittedName>
</protein>
<keyword evidence="4" id="KW-0732">Signal</keyword>
<dbReference type="SUPFAM" id="SSF53850">
    <property type="entry name" value="Periplasmic binding protein-like II"/>
    <property type="match status" value="1"/>
</dbReference>
<evidence type="ECO:0000256" key="4">
    <source>
        <dbReference type="SAM" id="SignalP"/>
    </source>
</evidence>
<keyword evidence="6" id="KW-1185">Reference proteome</keyword>
<dbReference type="RefSeq" id="WP_173084412.1">
    <property type="nucleotide sequence ID" value="NZ_BLTE01000009.1"/>
</dbReference>
<feature type="compositionally biased region" description="Basic and acidic residues" evidence="3">
    <location>
        <begin position="363"/>
        <end position="372"/>
    </location>
</feature>
<reference evidence="5 6" key="1">
    <citation type="submission" date="2020-04" db="EMBL/GenBank/DDBJ databases">
        <authorList>
            <consortium name="Desulfovibrio sp. FSS-1 genome sequencing consortium"/>
            <person name="Shimoshige H."/>
            <person name="Kobayashi H."/>
            <person name="Maekawa T."/>
        </authorList>
    </citation>
    <scope>NUCLEOTIDE SEQUENCE [LARGE SCALE GENOMIC DNA]</scope>
    <source>
        <strain evidence="5 6">SIID29052-01</strain>
    </source>
</reference>
<dbReference type="AlphaFoldDB" id="A0A6V8LWE4"/>
<proteinExistence type="inferred from homology"/>
<evidence type="ECO:0000313" key="6">
    <source>
        <dbReference type="Proteomes" id="UP000494245"/>
    </source>
</evidence>
<sequence length="434" mass="48524">MRSKSVFLALAALLALGMSWSDARAEVNWKQFQGTEIRVMMNKHPFTTYIEPKLAEFEQLTGIKVVMESFPEDQFRNKRTIELNSGGKLDGFMIMATQDDLYYWKAGWLLPLDDFVKDPALTDASWDQKDFFPLFMKANTIDGKLFGVVFNAETSLLSYRKDLFEQNKIKVPATMKEFEDAAKFFHGKEMDGKKMVGVTLRGKGAAATSQWSDFMFTFGGNWMEKGKSFLNSPQDIAAFKFYGDMLRNYGPEGATMLHWAESTQLFMEGKAAMIYDANVFKSLYENPKDSKVAGKVGYAVIPAGPAGSIPHLSNWSLCINKNAPAKQQKATWLFIQWATNKQNAVKALLAGVPAGRASAWDSPEYKAGDKNPDWTASVKKSYETGNPQWNPPVLNVPEIRDIVGQVIVDAIQGKDVKASADKAAELMNKKMELP</sequence>
<dbReference type="InterPro" id="IPR050490">
    <property type="entry name" value="Bact_solute-bd_prot1"/>
</dbReference>
<name>A0A6V8LWE4_9BACT</name>
<dbReference type="PANTHER" id="PTHR43649">
    <property type="entry name" value="ARABINOSE-BINDING PROTEIN-RELATED"/>
    <property type="match status" value="1"/>
</dbReference>
<evidence type="ECO:0000256" key="2">
    <source>
        <dbReference type="ARBA" id="ARBA00008520"/>
    </source>
</evidence>
<dbReference type="GO" id="GO:0042597">
    <property type="term" value="C:periplasmic space"/>
    <property type="evidence" value="ECO:0007669"/>
    <property type="project" value="UniProtKB-SubCell"/>
</dbReference>
<comment type="subcellular location">
    <subcellularLocation>
        <location evidence="1">Periplasm</location>
    </subcellularLocation>
</comment>
<dbReference type="CDD" id="cd13585">
    <property type="entry name" value="PBP2_TMBP_like"/>
    <property type="match status" value="1"/>
</dbReference>
<feature type="chain" id="PRO_5028941019" evidence="4">
    <location>
        <begin position="26"/>
        <end position="434"/>
    </location>
</feature>
<comment type="caution">
    <text evidence="5">The sequence shown here is derived from an EMBL/GenBank/DDBJ whole genome shotgun (WGS) entry which is preliminary data.</text>
</comment>
<dbReference type="EMBL" id="BLTE01000009">
    <property type="protein sequence ID" value="GFK94389.1"/>
    <property type="molecule type" value="Genomic_DNA"/>
</dbReference>
<gene>
    <name evidence="5" type="primary">eltP</name>
    <name evidence="5" type="ORF">NNJEOMEG_02233</name>
</gene>
<dbReference type="Proteomes" id="UP000494245">
    <property type="component" value="Unassembled WGS sequence"/>
</dbReference>
<evidence type="ECO:0000256" key="1">
    <source>
        <dbReference type="ARBA" id="ARBA00004418"/>
    </source>
</evidence>
<evidence type="ECO:0000313" key="5">
    <source>
        <dbReference type="EMBL" id="GFK94389.1"/>
    </source>
</evidence>